<keyword evidence="4" id="KW-1185">Reference proteome</keyword>
<feature type="transmembrane region" description="Helical" evidence="2">
    <location>
        <begin position="91"/>
        <end position="111"/>
    </location>
</feature>
<keyword evidence="2" id="KW-1133">Transmembrane helix</keyword>
<feature type="region of interest" description="Disordered" evidence="1">
    <location>
        <begin position="1"/>
        <end position="24"/>
    </location>
</feature>
<feature type="transmembrane region" description="Helical" evidence="2">
    <location>
        <begin position="32"/>
        <end position="53"/>
    </location>
</feature>
<evidence type="ECO:0000313" key="3">
    <source>
        <dbReference type="EMBL" id="GAA3280250.1"/>
    </source>
</evidence>
<sequence>MGERPVSTENSAKNSPEHAGAAAPAVPRNRGVGMLIITAYGIFAVSSTARALYQLIGHGEDAPVAYALSGLAAAVYILATLALARTSAAAWRTALAAVLVELVGVVGVGLWTVLEPQLFADATVWSHFGQGYGYVPLVLPLIGLAWLLRHRPGARRAAAARDAESSEIRE</sequence>
<reference evidence="4" key="1">
    <citation type="journal article" date="2019" name="Int. J. Syst. Evol. Microbiol.">
        <title>The Global Catalogue of Microorganisms (GCM) 10K type strain sequencing project: providing services to taxonomists for standard genome sequencing and annotation.</title>
        <authorList>
            <consortium name="The Broad Institute Genomics Platform"/>
            <consortium name="The Broad Institute Genome Sequencing Center for Infectious Disease"/>
            <person name="Wu L."/>
            <person name="Ma J."/>
        </authorList>
    </citation>
    <scope>NUCLEOTIDE SEQUENCE [LARGE SCALE GENOMIC DNA]</scope>
    <source>
        <strain evidence="4">JCM 11483</strain>
    </source>
</reference>
<dbReference type="EMBL" id="BAAAYG010000002">
    <property type="protein sequence ID" value="GAA3280250.1"/>
    <property type="molecule type" value="Genomic_DNA"/>
</dbReference>
<evidence type="ECO:0000256" key="2">
    <source>
        <dbReference type="SAM" id="Phobius"/>
    </source>
</evidence>
<keyword evidence="2" id="KW-0472">Membrane</keyword>
<protein>
    <recommendedName>
        <fullName evidence="5">Integral membrane protein</fullName>
    </recommendedName>
</protein>
<dbReference type="Proteomes" id="UP001501736">
    <property type="component" value="Unassembled WGS sequence"/>
</dbReference>
<name>A0ABP6R875_9MICC</name>
<evidence type="ECO:0000313" key="4">
    <source>
        <dbReference type="Proteomes" id="UP001501736"/>
    </source>
</evidence>
<feature type="transmembrane region" description="Helical" evidence="2">
    <location>
        <begin position="65"/>
        <end position="84"/>
    </location>
</feature>
<accession>A0ABP6R875</accession>
<organism evidence="3 4">
    <name type="scientific">Nesterenkonia halobia</name>
    <dbReference type="NCBI Taxonomy" id="37922"/>
    <lineage>
        <taxon>Bacteria</taxon>
        <taxon>Bacillati</taxon>
        <taxon>Actinomycetota</taxon>
        <taxon>Actinomycetes</taxon>
        <taxon>Micrococcales</taxon>
        <taxon>Micrococcaceae</taxon>
        <taxon>Nesterenkonia</taxon>
    </lineage>
</organism>
<keyword evidence="2" id="KW-0812">Transmembrane</keyword>
<gene>
    <name evidence="3" type="ORF">GCM10020260_04250</name>
</gene>
<comment type="caution">
    <text evidence="3">The sequence shown here is derived from an EMBL/GenBank/DDBJ whole genome shotgun (WGS) entry which is preliminary data.</text>
</comment>
<evidence type="ECO:0008006" key="5">
    <source>
        <dbReference type="Google" id="ProtNLM"/>
    </source>
</evidence>
<evidence type="ECO:0000256" key="1">
    <source>
        <dbReference type="SAM" id="MobiDB-lite"/>
    </source>
</evidence>
<feature type="transmembrane region" description="Helical" evidence="2">
    <location>
        <begin position="131"/>
        <end position="148"/>
    </location>
</feature>
<proteinExistence type="predicted"/>